<accession>A0A0D0MI26</accession>
<evidence type="ECO:0000313" key="4">
    <source>
        <dbReference type="Proteomes" id="UP000032067"/>
    </source>
</evidence>
<name>A0A0D0MI26_VARPD</name>
<dbReference type="EMBL" id="JXQQ01000041">
    <property type="protein sequence ID" value="KIQ30549.1"/>
    <property type="molecule type" value="Genomic_DNA"/>
</dbReference>
<proteinExistence type="predicted"/>
<protein>
    <submittedName>
        <fullName evidence="3">Tripartite tricarboxylate transporter TctB</fullName>
    </submittedName>
</protein>
<evidence type="ECO:0000259" key="2">
    <source>
        <dbReference type="Pfam" id="PF07331"/>
    </source>
</evidence>
<keyword evidence="1" id="KW-0472">Membrane</keyword>
<evidence type="ECO:0000313" key="3">
    <source>
        <dbReference type="EMBL" id="KIQ30549.1"/>
    </source>
</evidence>
<comment type="caution">
    <text evidence="3">The sequence shown here is derived from an EMBL/GenBank/DDBJ whole genome shotgun (WGS) entry which is preliminary data.</text>
</comment>
<keyword evidence="1" id="KW-0812">Transmembrane</keyword>
<sequence>MLVVIGLAAVYAGVGYRVGELAHMGPGFFPVALGGLLALTGLLIALSARGEEPASSEAASHGHPTGMPDLRGGICIIVGILSFLLLGEYGGLLPATFAIVFISALGDRDNTLTEALLLALAMCFIAVVVFWWALKLQLPLFQWGG</sequence>
<dbReference type="Pfam" id="PF07331">
    <property type="entry name" value="TctB"/>
    <property type="match status" value="1"/>
</dbReference>
<feature type="transmembrane region" description="Helical" evidence="1">
    <location>
        <begin position="115"/>
        <end position="134"/>
    </location>
</feature>
<feature type="transmembrane region" description="Helical" evidence="1">
    <location>
        <begin position="27"/>
        <end position="46"/>
    </location>
</feature>
<keyword evidence="1" id="KW-1133">Transmembrane helix</keyword>
<evidence type="ECO:0000256" key="1">
    <source>
        <dbReference type="SAM" id="Phobius"/>
    </source>
</evidence>
<gene>
    <name evidence="3" type="ORF">RT97_17865</name>
</gene>
<dbReference type="AlphaFoldDB" id="A0A0D0MI26"/>
<dbReference type="Proteomes" id="UP000032067">
    <property type="component" value="Unassembled WGS sequence"/>
</dbReference>
<feature type="transmembrane region" description="Helical" evidence="1">
    <location>
        <begin position="74"/>
        <end position="103"/>
    </location>
</feature>
<dbReference type="InterPro" id="IPR009936">
    <property type="entry name" value="DUF1468"/>
</dbReference>
<feature type="domain" description="DUF1468" evidence="2">
    <location>
        <begin position="2"/>
        <end position="139"/>
    </location>
</feature>
<reference evidence="3 4" key="1">
    <citation type="submission" date="2014-12" db="EMBL/GenBank/DDBJ databases">
        <title>16Stimator: statistical estimation of ribosomal gene copy numbers from draft genome assemblies.</title>
        <authorList>
            <person name="Perisin M.A."/>
            <person name="Vetter M."/>
            <person name="Gilbert J.A."/>
            <person name="Bergelson J."/>
        </authorList>
    </citation>
    <scope>NUCLEOTIDE SEQUENCE [LARGE SCALE GENOMIC DNA]</scope>
    <source>
        <strain evidence="3 4">MEDvA23</strain>
    </source>
</reference>
<organism evidence="3 4">
    <name type="scientific">Variovorax paradoxus</name>
    <dbReference type="NCBI Taxonomy" id="34073"/>
    <lineage>
        <taxon>Bacteria</taxon>
        <taxon>Pseudomonadati</taxon>
        <taxon>Pseudomonadota</taxon>
        <taxon>Betaproteobacteria</taxon>
        <taxon>Burkholderiales</taxon>
        <taxon>Comamonadaceae</taxon>
        <taxon>Variovorax</taxon>
    </lineage>
</organism>